<gene>
    <name evidence="1" type="ORF">H6F41_07325</name>
</gene>
<reference evidence="1 2" key="1">
    <citation type="journal article" date="2020" name="ISME J.">
        <title>Comparative genomics reveals insights into cyanobacterial evolution and habitat adaptation.</title>
        <authorList>
            <person name="Chen M.Y."/>
            <person name="Teng W.K."/>
            <person name="Zhao L."/>
            <person name="Hu C.X."/>
            <person name="Zhou Y.K."/>
            <person name="Han B.P."/>
            <person name="Song L.R."/>
            <person name="Shu W.S."/>
        </authorList>
    </citation>
    <scope>NUCLEOTIDE SEQUENCE [LARGE SCALE GENOMIC DNA]</scope>
    <source>
        <strain evidence="1 2">FACHB-723</strain>
    </source>
</reference>
<dbReference type="EMBL" id="JACJQB010000010">
    <property type="protein sequence ID" value="MBD2187949.1"/>
    <property type="molecule type" value="Genomic_DNA"/>
</dbReference>
<accession>A0ABR7ZVU5</accession>
<sequence length="56" mass="5782">MSICYLSDEMILPIAYYCGLGFGVNVGAFGQSITNWGGSVIFGDGGGNAMPLGIFV</sequence>
<proteinExistence type="predicted"/>
<organism evidence="1 2">
    <name type="scientific">Pseudanabaena mucicola FACHB-723</name>
    <dbReference type="NCBI Taxonomy" id="2692860"/>
    <lineage>
        <taxon>Bacteria</taxon>
        <taxon>Bacillati</taxon>
        <taxon>Cyanobacteriota</taxon>
        <taxon>Cyanophyceae</taxon>
        <taxon>Pseudanabaenales</taxon>
        <taxon>Pseudanabaenaceae</taxon>
        <taxon>Pseudanabaena</taxon>
    </lineage>
</organism>
<protein>
    <submittedName>
        <fullName evidence="1">Uncharacterized protein</fullName>
    </submittedName>
</protein>
<dbReference type="Proteomes" id="UP000642094">
    <property type="component" value="Unassembled WGS sequence"/>
</dbReference>
<keyword evidence="2" id="KW-1185">Reference proteome</keyword>
<name>A0ABR7ZVU5_9CYAN</name>
<evidence type="ECO:0000313" key="1">
    <source>
        <dbReference type="EMBL" id="MBD2187949.1"/>
    </source>
</evidence>
<comment type="caution">
    <text evidence="1">The sequence shown here is derived from an EMBL/GenBank/DDBJ whole genome shotgun (WGS) entry which is preliminary data.</text>
</comment>
<evidence type="ECO:0000313" key="2">
    <source>
        <dbReference type="Proteomes" id="UP000642094"/>
    </source>
</evidence>